<feature type="compositionally biased region" description="Basic residues" evidence="1">
    <location>
        <begin position="202"/>
        <end position="215"/>
    </location>
</feature>
<feature type="region of interest" description="Disordered" evidence="1">
    <location>
        <begin position="17"/>
        <end position="245"/>
    </location>
</feature>
<feature type="compositionally biased region" description="Pro residues" evidence="1">
    <location>
        <begin position="30"/>
        <end position="39"/>
    </location>
</feature>
<feature type="compositionally biased region" description="Polar residues" evidence="1">
    <location>
        <begin position="135"/>
        <end position="145"/>
    </location>
</feature>
<evidence type="ECO:0000313" key="2">
    <source>
        <dbReference type="EMBL" id="CAI9758504.1"/>
    </source>
</evidence>
<protein>
    <submittedName>
        <fullName evidence="2">Uncharacterized protein</fullName>
    </submittedName>
</protein>
<feature type="compositionally biased region" description="Pro residues" evidence="1">
    <location>
        <begin position="122"/>
        <end position="131"/>
    </location>
</feature>
<evidence type="ECO:0000313" key="3">
    <source>
        <dbReference type="Proteomes" id="UP000834106"/>
    </source>
</evidence>
<gene>
    <name evidence="2" type="ORF">FPE_LOCUS5934</name>
</gene>
<evidence type="ECO:0000256" key="1">
    <source>
        <dbReference type="SAM" id="MobiDB-lite"/>
    </source>
</evidence>
<organism evidence="2 3">
    <name type="scientific">Fraxinus pennsylvanica</name>
    <dbReference type="NCBI Taxonomy" id="56036"/>
    <lineage>
        <taxon>Eukaryota</taxon>
        <taxon>Viridiplantae</taxon>
        <taxon>Streptophyta</taxon>
        <taxon>Embryophyta</taxon>
        <taxon>Tracheophyta</taxon>
        <taxon>Spermatophyta</taxon>
        <taxon>Magnoliopsida</taxon>
        <taxon>eudicotyledons</taxon>
        <taxon>Gunneridae</taxon>
        <taxon>Pentapetalae</taxon>
        <taxon>asterids</taxon>
        <taxon>lamiids</taxon>
        <taxon>Lamiales</taxon>
        <taxon>Oleaceae</taxon>
        <taxon>Oleeae</taxon>
        <taxon>Fraxinus</taxon>
    </lineage>
</organism>
<reference evidence="2" key="1">
    <citation type="submission" date="2023-05" db="EMBL/GenBank/DDBJ databases">
        <authorList>
            <person name="Huff M."/>
        </authorList>
    </citation>
    <scope>NUCLEOTIDE SEQUENCE</scope>
</reference>
<sequence>MIICEKLSNLTKIFRQHPSSSRTNAAFTSQPPPTPPPAGPALLHHLHFTTSPPPASSCNSPLLHHLHWKPNSPPPALSHHRPTPPPSQFLPHQSRCSTNSSTINPTTVQLPHCPNSSRSNPVSPPIPPPSIEPSTNFPTVPNSSRINSVPQIPPPSIPPPTNSPTVSSPTVPSSHSGSHHQSVELWVSTIPPSPPIPGHYSPRPRPRPHRGGRPKRLPDCSLPPPPGTNECVAKEREEKKVPIKTSQEQDDVSLFYSDLMPLLVSTSDICFLGITRKDGLNIVMV</sequence>
<feature type="compositionally biased region" description="Basic and acidic residues" evidence="1">
    <location>
        <begin position="232"/>
        <end position="241"/>
    </location>
</feature>
<dbReference type="AlphaFoldDB" id="A0AAD1YW66"/>
<proteinExistence type="predicted"/>
<feature type="compositionally biased region" description="Pro residues" evidence="1">
    <location>
        <begin position="151"/>
        <end position="162"/>
    </location>
</feature>
<dbReference type="Proteomes" id="UP000834106">
    <property type="component" value="Chromosome 3"/>
</dbReference>
<feature type="compositionally biased region" description="Low complexity" evidence="1">
    <location>
        <begin position="163"/>
        <end position="180"/>
    </location>
</feature>
<feature type="compositionally biased region" description="Polar residues" evidence="1">
    <location>
        <begin position="17"/>
        <end position="29"/>
    </location>
</feature>
<name>A0AAD1YW66_9LAMI</name>
<feature type="compositionally biased region" description="Polar residues" evidence="1">
    <location>
        <begin position="90"/>
        <end position="109"/>
    </location>
</feature>
<dbReference type="EMBL" id="OU503038">
    <property type="protein sequence ID" value="CAI9758504.1"/>
    <property type="molecule type" value="Genomic_DNA"/>
</dbReference>
<accession>A0AAD1YW66</accession>
<keyword evidence="3" id="KW-1185">Reference proteome</keyword>